<keyword evidence="3" id="KW-1185">Reference proteome</keyword>
<feature type="region of interest" description="Disordered" evidence="1">
    <location>
        <begin position="1"/>
        <end position="20"/>
    </location>
</feature>
<dbReference type="Proteomes" id="UP000006174">
    <property type="component" value="Unassembled WGS sequence"/>
</dbReference>
<accession>I2FUS6</accession>
<proteinExistence type="predicted"/>
<reference evidence="2 3" key="1">
    <citation type="journal article" date="2012" name="Plant Cell">
        <title>Genome comparison of barley and maize smut fungi reveals targeted loss of RNA silencing components and species-specific presence of transposable elements.</title>
        <authorList>
            <person name="Laurie J.D."/>
            <person name="Ali S."/>
            <person name="Linning R."/>
            <person name="Mannhaupt G."/>
            <person name="Wong P."/>
            <person name="Gueldener U."/>
            <person name="Muensterkoetter M."/>
            <person name="Moore R."/>
            <person name="Kahmann R."/>
            <person name="Bakkeren G."/>
            <person name="Schirawski J."/>
        </authorList>
    </citation>
    <scope>NUCLEOTIDE SEQUENCE [LARGE SCALE GENOMIC DNA]</scope>
    <source>
        <strain evidence="3">Uh4875-4</strain>
    </source>
</reference>
<evidence type="ECO:0000256" key="1">
    <source>
        <dbReference type="SAM" id="MobiDB-lite"/>
    </source>
</evidence>
<comment type="caution">
    <text evidence="2">The sequence shown here is derived from an EMBL/GenBank/DDBJ whole genome shotgun (WGS) entry which is preliminary data.</text>
</comment>
<dbReference type="HOGENOM" id="CLU_2160292_0_0_1"/>
<gene>
    <name evidence="2" type="ORF">UHOR_14560</name>
</gene>
<organism evidence="2 3">
    <name type="scientific">Ustilago hordei</name>
    <name type="common">Barley covered smut fungus</name>
    <dbReference type="NCBI Taxonomy" id="120017"/>
    <lineage>
        <taxon>Eukaryota</taxon>
        <taxon>Fungi</taxon>
        <taxon>Dikarya</taxon>
        <taxon>Basidiomycota</taxon>
        <taxon>Ustilaginomycotina</taxon>
        <taxon>Ustilaginomycetes</taxon>
        <taxon>Ustilaginales</taxon>
        <taxon>Ustilaginaceae</taxon>
        <taxon>Ustilago</taxon>
    </lineage>
</organism>
<dbReference type="AlphaFoldDB" id="I2FUS6"/>
<name>I2FUS6_USTHO</name>
<evidence type="ECO:0000313" key="3">
    <source>
        <dbReference type="Proteomes" id="UP000006174"/>
    </source>
</evidence>
<protein>
    <submittedName>
        <fullName evidence="2">Uncharacterized protein</fullName>
    </submittedName>
</protein>
<sequence length="111" mass="12946">MSHAHPGERRWKRRGNDTCQVSRIEQPDPISSRWHIFTASSSDATVFSIPLCSLWQPRRMSKLVCGGGKPQFDSLTNGKRFRRPRREKCPFFIRHTFNVRSQQAGSYENRP</sequence>
<evidence type="ECO:0000313" key="2">
    <source>
        <dbReference type="EMBL" id="CCF50669.1"/>
    </source>
</evidence>
<dbReference type="EMBL" id="CAGI01000157">
    <property type="protein sequence ID" value="CCF50669.1"/>
    <property type="molecule type" value="Genomic_DNA"/>
</dbReference>